<comment type="subcellular location">
    <subcellularLocation>
        <location evidence="1">Membrane</location>
        <topology evidence="1">Multi-pass membrane protein</topology>
    </subcellularLocation>
</comment>
<evidence type="ECO:0000259" key="8">
    <source>
        <dbReference type="Pfam" id="PF20684"/>
    </source>
</evidence>
<dbReference type="OrthoDB" id="5429740at2759"/>
<evidence type="ECO:0000313" key="9">
    <source>
        <dbReference type="EMBL" id="EPE28202.1"/>
    </source>
</evidence>
<evidence type="ECO:0000256" key="5">
    <source>
        <dbReference type="ARBA" id="ARBA00038359"/>
    </source>
</evidence>
<evidence type="ECO:0000256" key="3">
    <source>
        <dbReference type="ARBA" id="ARBA00022989"/>
    </source>
</evidence>
<organism evidence="9 10">
    <name type="scientific">Glarea lozoyensis (strain ATCC 20868 / MF5171)</name>
    <dbReference type="NCBI Taxonomy" id="1116229"/>
    <lineage>
        <taxon>Eukaryota</taxon>
        <taxon>Fungi</taxon>
        <taxon>Dikarya</taxon>
        <taxon>Ascomycota</taxon>
        <taxon>Pezizomycotina</taxon>
        <taxon>Leotiomycetes</taxon>
        <taxon>Helotiales</taxon>
        <taxon>Helotiaceae</taxon>
        <taxon>Glarea</taxon>
    </lineage>
</organism>
<dbReference type="PANTHER" id="PTHR33048">
    <property type="entry name" value="PTH11-LIKE INTEGRAL MEMBRANE PROTEIN (AFU_ORTHOLOGUE AFUA_5G11245)"/>
    <property type="match status" value="1"/>
</dbReference>
<name>S3CNX7_GLAL2</name>
<dbReference type="Pfam" id="PF20684">
    <property type="entry name" value="Fung_rhodopsin"/>
    <property type="match status" value="1"/>
</dbReference>
<dbReference type="EMBL" id="KE145369">
    <property type="protein sequence ID" value="EPE28202.1"/>
    <property type="molecule type" value="Genomic_DNA"/>
</dbReference>
<dbReference type="Proteomes" id="UP000016922">
    <property type="component" value="Unassembled WGS sequence"/>
</dbReference>
<evidence type="ECO:0000256" key="1">
    <source>
        <dbReference type="ARBA" id="ARBA00004141"/>
    </source>
</evidence>
<feature type="domain" description="Rhodopsin" evidence="8">
    <location>
        <begin position="36"/>
        <end position="275"/>
    </location>
</feature>
<evidence type="ECO:0000313" key="10">
    <source>
        <dbReference type="Proteomes" id="UP000016922"/>
    </source>
</evidence>
<dbReference type="RefSeq" id="XP_008085561.1">
    <property type="nucleotide sequence ID" value="XM_008087370.1"/>
</dbReference>
<dbReference type="InterPro" id="IPR049326">
    <property type="entry name" value="Rhodopsin_dom_fungi"/>
</dbReference>
<feature type="region of interest" description="Disordered" evidence="6">
    <location>
        <begin position="329"/>
        <end position="350"/>
    </location>
</feature>
<evidence type="ECO:0000256" key="2">
    <source>
        <dbReference type="ARBA" id="ARBA00022692"/>
    </source>
</evidence>
<dbReference type="InterPro" id="IPR052337">
    <property type="entry name" value="SAT4-like"/>
</dbReference>
<dbReference type="eggNOG" id="ENOG502SID5">
    <property type="taxonomic scope" value="Eukaryota"/>
</dbReference>
<dbReference type="GeneID" id="19464048"/>
<proteinExistence type="inferred from homology"/>
<evidence type="ECO:0000256" key="6">
    <source>
        <dbReference type="SAM" id="MobiDB-lite"/>
    </source>
</evidence>
<protein>
    <submittedName>
        <fullName evidence="9">Integral membrane protein</fullName>
    </submittedName>
</protein>
<dbReference type="GO" id="GO:0016020">
    <property type="term" value="C:membrane"/>
    <property type="evidence" value="ECO:0007669"/>
    <property type="project" value="UniProtKB-SubCell"/>
</dbReference>
<dbReference type="PANTHER" id="PTHR33048:SF155">
    <property type="entry name" value="INTEGRAL MEMBRANE PROTEIN"/>
    <property type="match status" value="1"/>
</dbReference>
<feature type="transmembrane region" description="Helical" evidence="7">
    <location>
        <begin position="214"/>
        <end position="236"/>
    </location>
</feature>
<evidence type="ECO:0000256" key="7">
    <source>
        <dbReference type="SAM" id="Phobius"/>
    </source>
</evidence>
<keyword evidence="3 7" id="KW-1133">Transmembrane helix</keyword>
<reference evidence="9 10" key="1">
    <citation type="journal article" date="2013" name="BMC Genomics">
        <title>Genomics-driven discovery of the pneumocandin biosynthetic gene cluster in the fungus Glarea lozoyensis.</title>
        <authorList>
            <person name="Chen L."/>
            <person name="Yue Q."/>
            <person name="Zhang X."/>
            <person name="Xiang M."/>
            <person name="Wang C."/>
            <person name="Li S."/>
            <person name="Che Y."/>
            <person name="Ortiz-Lopez F.J."/>
            <person name="Bills G.F."/>
            <person name="Liu X."/>
            <person name="An Z."/>
        </authorList>
    </citation>
    <scope>NUCLEOTIDE SEQUENCE [LARGE SCALE GENOMIC DNA]</scope>
    <source>
        <strain evidence="10">ATCC 20868 / MF5171</strain>
    </source>
</reference>
<dbReference type="HOGENOM" id="CLU_028200_3_7_1"/>
<feature type="transmembrane region" description="Helical" evidence="7">
    <location>
        <begin position="96"/>
        <end position="119"/>
    </location>
</feature>
<keyword evidence="4 7" id="KW-0472">Membrane</keyword>
<dbReference type="KEGG" id="glz:GLAREA_04993"/>
<dbReference type="AlphaFoldDB" id="S3CNX7"/>
<keyword evidence="10" id="KW-1185">Reference proteome</keyword>
<comment type="similarity">
    <text evidence="5">Belongs to the SAT4 family.</text>
</comment>
<sequence length="370" mass="40553">MSTPPHAVDPNDLGHGPLVMGVTWTFCTVAIIAVSVRFWVRVSVTKKLYVEDWLMLLAAALNLVCQSCLTVCFTYGFGKHDKALNFKQAVGIAKWIWMSFTPGITSSIVSRISICILLVRIFGVRVWLKWLLIVLTVFQVAMSVALALTSWLQVRPVEGLWNPKIHAHRLSPEVVAREGNVGGALFALGDLCYVLFPVMIVWKLNMALRQKLGLIFLLAMSLFTMGCSIAKAVVAASGTKTTADKQYKSSLALMWSSLEQSFVIIMGCAPPLSSVTKLQVPIAERLISSLRKLVSSQGSKSKLDSAEGLGQSKNGMYYELGFTGQTESESVVQAGNTDLSTHQTYDSSIDPKKILRTDNFNVKSDRVGDP</sequence>
<feature type="compositionally biased region" description="Polar residues" evidence="6">
    <location>
        <begin position="329"/>
        <end position="347"/>
    </location>
</feature>
<feature type="transmembrane region" description="Helical" evidence="7">
    <location>
        <begin position="131"/>
        <end position="152"/>
    </location>
</feature>
<feature type="transmembrane region" description="Helical" evidence="7">
    <location>
        <begin position="52"/>
        <end position="76"/>
    </location>
</feature>
<accession>S3CNX7</accession>
<feature type="transmembrane region" description="Helical" evidence="7">
    <location>
        <begin position="20"/>
        <end position="40"/>
    </location>
</feature>
<dbReference type="OMA" id="ILWSCLE"/>
<keyword evidence="2 7" id="KW-0812">Transmembrane</keyword>
<gene>
    <name evidence="9" type="ORF">GLAREA_04993</name>
</gene>
<evidence type="ECO:0000256" key="4">
    <source>
        <dbReference type="ARBA" id="ARBA00023136"/>
    </source>
</evidence>
<feature type="transmembrane region" description="Helical" evidence="7">
    <location>
        <begin position="181"/>
        <end position="202"/>
    </location>
</feature>